<dbReference type="Proteomes" id="UP001236415">
    <property type="component" value="Chromosome"/>
</dbReference>
<name>A0ABY8WW64_9BACL</name>
<evidence type="ECO:0008006" key="5">
    <source>
        <dbReference type="Google" id="ProtNLM"/>
    </source>
</evidence>
<accession>A0ABY8WW64</accession>
<organism evidence="3 4">
    <name type="scientific">Paenibacillus polygoni</name>
    <dbReference type="NCBI Taxonomy" id="3050112"/>
    <lineage>
        <taxon>Bacteria</taxon>
        <taxon>Bacillati</taxon>
        <taxon>Bacillota</taxon>
        <taxon>Bacilli</taxon>
        <taxon>Bacillales</taxon>
        <taxon>Paenibacillaceae</taxon>
        <taxon>Paenibacillus</taxon>
    </lineage>
</organism>
<feature type="compositionally biased region" description="Polar residues" evidence="1">
    <location>
        <begin position="27"/>
        <end position="49"/>
    </location>
</feature>
<dbReference type="PROSITE" id="PS51257">
    <property type="entry name" value="PROKAR_LIPOPROTEIN"/>
    <property type="match status" value="1"/>
</dbReference>
<feature type="signal peptide" evidence="2">
    <location>
        <begin position="1"/>
        <end position="19"/>
    </location>
</feature>
<proteinExistence type="predicted"/>
<dbReference type="EMBL" id="CP127162">
    <property type="protein sequence ID" value="WIV17177.1"/>
    <property type="molecule type" value="Genomic_DNA"/>
</dbReference>
<sequence length="252" mass="29120">MMVTFKKMFLAGTLMIVLAGCSDTDDNQNTPPSSESSVNVPIEDNTASTDDNKLTFNEKMKMYSETKDIKDMAWSEATERYVYIKEAGIDKFDVYVGDYKYEKEEIVISHNYNSQDSSVSMSPKGDYFLITRLKDVSPDRYNSELYYTVDKKKYFTLFSIGKPHWDQDGKLIRSTEYIDKYPVTYQSVISVDTFKSVPSDNDPFEETVYVVKGKKYEKTKVVFNIEDIEDNVIIYAETDLDTNSSIQKEVKY</sequence>
<evidence type="ECO:0000313" key="4">
    <source>
        <dbReference type="Proteomes" id="UP001236415"/>
    </source>
</evidence>
<keyword evidence="4" id="KW-1185">Reference proteome</keyword>
<feature type="chain" id="PRO_5047549382" description="Lipoprotein" evidence="2">
    <location>
        <begin position="20"/>
        <end position="252"/>
    </location>
</feature>
<dbReference type="SUPFAM" id="SSF82171">
    <property type="entry name" value="DPP6 N-terminal domain-like"/>
    <property type="match status" value="1"/>
</dbReference>
<evidence type="ECO:0000256" key="2">
    <source>
        <dbReference type="SAM" id="SignalP"/>
    </source>
</evidence>
<feature type="region of interest" description="Disordered" evidence="1">
    <location>
        <begin position="25"/>
        <end position="51"/>
    </location>
</feature>
<gene>
    <name evidence="3" type="ORF">QPK24_11995</name>
</gene>
<reference evidence="3 4" key="1">
    <citation type="submission" date="2023-06" db="EMBL/GenBank/DDBJ databases">
        <title>Paenibacillus polygonum sp. nov., an endophytic bacterium, isolated from Polygonum lapathifolium L. in Nanji Wetland National Nature Reserve, South of Poyang Lake, Jiangxi Province, China.</title>
        <authorList>
            <person name="Yu Z."/>
        </authorList>
    </citation>
    <scope>NUCLEOTIDE SEQUENCE [LARGE SCALE GENOMIC DNA]</scope>
    <source>
        <strain evidence="3 4">C31</strain>
    </source>
</reference>
<evidence type="ECO:0000256" key="1">
    <source>
        <dbReference type="SAM" id="MobiDB-lite"/>
    </source>
</evidence>
<protein>
    <recommendedName>
        <fullName evidence="5">Lipoprotein</fullName>
    </recommendedName>
</protein>
<dbReference type="RefSeq" id="WP_285741289.1">
    <property type="nucleotide sequence ID" value="NZ_CP127162.1"/>
</dbReference>
<keyword evidence="2" id="KW-0732">Signal</keyword>
<evidence type="ECO:0000313" key="3">
    <source>
        <dbReference type="EMBL" id="WIV17177.1"/>
    </source>
</evidence>